<sequence length="614" mass="69935">MQRDFLCEIMAEQHVNALTSKLFIYAGWRLHSIKKLNPSHKTCRLVSKKRGSRQPFFEEFKSKMMATEEHKASVIAKLMGLDEVPSKHQPVYRHKRVFSENYLQKSASIVSRQKRSTRARQKSRQILKKANATINDSCNDFALRCIEQKRRSFDGEQCLKSTFVDPQNSGQNGKLGKGIEERNDSPANVPVKHGSKPSFLLDSDTTFAWEYKKQLLERSKRIKVRQEIWSSRRVFNLVEEPSLPDFVPKQRLKLGTQVVICKNDGWKDKSVTKLPVLRRFNFSSAPYSKLKKMSKGDFSSSPGRHNNKNNNLSTNSEDVEFSCGDVAIKQISEQIACNDSAKKGCFSCSLDVSFEQDSPCEVGFTPFNCIEVDDELPRSMGEAYQPSPNSVLEPDNSSSSEYGDTVSTDLHGLWMKLQILKSESEENQSKPEMITLSDGDATERSSLGVGQNTKPVRSFGPKESREFSYLIDVINESGFLGGKMEVNTSEFMMNPLLFETLEKKYRKQESWNKADRRLLFDRINSGLSKIFRPQLDFIVCSKPLRRKMSTTLRRDIVEEELWSLLIGQEMEVNANLSEKAVGKEPWLELVDVDSIVGEIEAFLFDKLATELVAI</sequence>
<gene>
    <name evidence="1" type="ORF">L6452_14302</name>
</gene>
<accession>A0ACB9CKX6</accession>
<evidence type="ECO:0000313" key="1">
    <source>
        <dbReference type="EMBL" id="KAI3734823.1"/>
    </source>
</evidence>
<keyword evidence="2" id="KW-1185">Reference proteome</keyword>
<organism evidence="1 2">
    <name type="scientific">Arctium lappa</name>
    <name type="common">Greater burdock</name>
    <name type="synonym">Lappa major</name>
    <dbReference type="NCBI Taxonomy" id="4217"/>
    <lineage>
        <taxon>Eukaryota</taxon>
        <taxon>Viridiplantae</taxon>
        <taxon>Streptophyta</taxon>
        <taxon>Embryophyta</taxon>
        <taxon>Tracheophyta</taxon>
        <taxon>Spermatophyta</taxon>
        <taxon>Magnoliopsida</taxon>
        <taxon>eudicotyledons</taxon>
        <taxon>Gunneridae</taxon>
        <taxon>Pentapetalae</taxon>
        <taxon>asterids</taxon>
        <taxon>campanulids</taxon>
        <taxon>Asterales</taxon>
        <taxon>Asteraceae</taxon>
        <taxon>Carduoideae</taxon>
        <taxon>Cardueae</taxon>
        <taxon>Arctiinae</taxon>
        <taxon>Arctium</taxon>
    </lineage>
</organism>
<comment type="caution">
    <text evidence="1">The sequence shown here is derived from an EMBL/GenBank/DDBJ whole genome shotgun (WGS) entry which is preliminary data.</text>
</comment>
<protein>
    <submittedName>
        <fullName evidence="1">Uncharacterized protein</fullName>
    </submittedName>
</protein>
<reference evidence="2" key="1">
    <citation type="journal article" date="2022" name="Mol. Ecol. Resour.">
        <title>The genomes of chicory, endive, great burdock and yacon provide insights into Asteraceae palaeo-polyploidization history and plant inulin production.</title>
        <authorList>
            <person name="Fan W."/>
            <person name="Wang S."/>
            <person name="Wang H."/>
            <person name="Wang A."/>
            <person name="Jiang F."/>
            <person name="Liu H."/>
            <person name="Zhao H."/>
            <person name="Xu D."/>
            <person name="Zhang Y."/>
        </authorList>
    </citation>
    <scope>NUCLEOTIDE SEQUENCE [LARGE SCALE GENOMIC DNA]</scope>
    <source>
        <strain evidence="2">cv. Niubang</strain>
    </source>
</reference>
<proteinExistence type="predicted"/>
<evidence type="ECO:0000313" key="2">
    <source>
        <dbReference type="Proteomes" id="UP001055879"/>
    </source>
</evidence>
<dbReference type="Proteomes" id="UP001055879">
    <property type="component" value="Linkage Group LG04"/>
</dbReference>
<name>A0ACB9CKX6_ARCLA</name>
<dbReference type="EMBL" id="CM042050">
    <property type="protein sequence ID" value="KAI3734823.1"/>
    <property type="molecule type" value="Genomic_DNA"/>
</dbReference>
<reference evidence="1 2" key="2">
    <citation type="journal article" date="2022" name="Mol. Ecol. Resour.">
        <title>The genomes of chicory, endive, great burdock and yacon provide insights into Asteraceae paleo-polyploidization history and plant inulin production.</title>
        <authorList>
            <person name="Fan W."/>
            <person name="Wang S."/>
            <person name="Wang H."/>
            <person name="Wang A."/>
            <person name="Jiang F."/>
            <person name="Liu H."/>
            <person name="Zhao H."/>
            <person name="Xu D."/>
            <person name="Zhang Y."/>
        </authorList>
    </citation>
    <scope>NUCLEOTIDE SEQUENCE [LARGE SCALE GENOMIC DNA]</scope>
    <source>
        <strain evidence="2">cv. Niubang</strain>
    </source>
</reference>